<dbReference type="GO" id="GO:0005525">
    <property type="term" value="F:GTP binding"/>
    <property type="evidence" value="ECO:0007669"/>
    <property type="project" value="InterPro"/>
</dbReference>
<reference evidence="3 4" key="1">
    <citation type="submission" date="2018-06" db="EMBL/GenBank/DDBJ databases">
        <authorList>
            <consortium name="Pathogen Informatics"/>
            <person name="Doyle S."/>
        </authorList>
    </citation>
    <scope>NUCLEOTIDE SEQUENCE [LARGE SCALE GENOMIC DNA]</scope>
    <source>
        <strain evidence="3 4">NCTC10723</strain>
    </source>
</reference>
<dbReference type="NCBIfam" id="TIGR03597">
    <property type="entry name" value="GTPase_YqeH"/>
    <property type="match status" value="1"/>
</dbReference>
<dbReference type="InterPro" id="IPR027417">
    <property type="entry name" value="P-loop_NTPase"/>
</dbReference>
<evidence type="ECO:0000313" key="3">
    <source>
        <dbReference type="EMBL" id="STO31108.1"/>
    </source>
</evidence>
<feature type="domain" description="G" evidence="1">
    <location>
        <begin position="165"/>
        <end position="219"/>
    </location>
</feature>
<gene>
    <name evidence="3" type="primary">yqeH</name>
    <name evidence="3" type="ORF">NCTC10723_00548</name>
</gene>
<dbReference type="PANTHER" id="PTHR46434">
    <property type="entry name" value="GENETIC INTERACTOR OF PROHIBITINS 3, MITOCHONDRIAL"/>
    <property type="match status" value="1"/>
</dbReference>
<dbReference type="Proteomes" id="UP000255328">
    <property type="component" value="Unassembled WGS sequence"/>
</dbReference>
<dbReference type="EMBL" id="UGGU01000003">
    <property type="protein sequence ID" value="STO31108.1"/>
    <property type="molecule type" value="Genomic_DNA"/>
</dbReference>
<sequence>MSKKICIGCGIELQSDYPEKNGYLPVTKLEEKGEHYCQRCFKIKNYGKYMPVRLTRDDYRKVVQEEMANSQLAIAVFDIIDFEGSFDDEILDVLREKDSIVVINKLDLIPDEKHPSEVANWVKIRLAEEGIAPLDIAIVSSKNGYGINGIFKKIKHFYPNGVEALVLGVTNVGKSSIVNRLLGLKKVTVSKYPGTTLKSVRNQIPHTKITLVDTPGLIPEGRISDLVCENCNLKMVPANEISRKTFKVSKGRALIIGELLWFKVLNEDDIKPIFSLYAAKDVTFHETNEERLEELLKTDRGDLLTPPCEDCIHDYRKLEKTKHKVIVKTGEELVFKGLGWISVKRGPLNIEITAPRKAGVIIRDAFIKPKR</sequence>
<dbReference type="RefSeq" id="WP_115269113.1">
    <property type="nucleotide sequence ID" value="NZ_UGGU01000003.1"/>
</dbReference>
<evidence type="ECO:0000259" key="1">
    <source>
        <dbReference type="Pfam" id="PF01926"/>
    </source>
</evidence>
<dbReference type="AlphaFoldDB" id="A0A377GVV7"/>
<dbReference type="PANTHER" id="PTHR46434:SF1">
    <property type="entry name" value="GENETIC INTERACTOR OF PROHIBITINS 3, MITOCHONDRIAL"/>
    <property type="match status" value="1"/>
</dbReference>
<dbReference type="InterPro" id="IPR050896">
    <property type="entry name" value="Mito_lipid_metab_GTPase"/>
</dbReference>
<protein>
    <submittedName>
        <fullName evidence="3">GTPase YqeH</fullName>
    </submittedName>
</protein>
<organism evidence="3 4">
    <name type="scientific">Fusobacterium necrogenes</name>
    <dbReference type="NCBI Taxonomy" id="858"/>
    <lineage>
        <taxon>Bacteria</taxon>
        <taxon>Fusobacteriati</taxon>
        <taxon>Fusobacteriota</taxon>
        <taxon>Fusobacteriia</taxon>
        <taxon>Fusobacteriales</taxon>
        <taxon>Fusobacteriaceae</taxon>
        <taxon>Fusobacterium</taxon>
    </lineage>
</organism>
<keyword evidence="4" id="KW-1185">Reference proteome</keyword>
<accession>A0A377GVV7</accession>
<dbReference type="SUPFAM" id="SSF52540">
    <property type="entry name" value="P-loop containing nucleoside triphosphate hydrolases"/>
    <property type="match status" value="1"/>
</dbReference>
<proteinExistence type="predicted"/>
<dbReference type="OrthoDB" id="9773841at2"/>
<dbReference type="Gene3D" id="3.40.50.300">
    <property type="entry name" value="P-loop containing nucleotide triphosphate hydrolases"/>
    <property type="match status" value="1"/>
</dbReference>
<evidence type="ECO:0000259" key="2">
    <source>
        <dbReference type="Pfam" id="PF21516"/>
    </source>
</evidence>
<dbReference type="InterPro" id="IPR006073">
    <property type="entry name" value="GTP-bd"/>
</dbReference>
<name>A0A377GVV7_9FUSO</name>
<dbReference type="InterPro" id="IPR048422">
    <property type="entry name" value="NOA1/YqeH-like_C"/>
</dbReference>
<feature type="domain" description="NOA1/YqeH-like C-terminal" evidence="2">
    <location>
        <begin position="274"/>
        <end position="365"/>
    </location>
</feature>
<dbReference type="CDD" id="cd01855">
    <property type="entry name" value="YqeH"/>
    <property type="match status" value="1"/>
</dbReference>
<dbReference type="Pfam" id="PF21516">
    <property type="entry name" value="YqeH-like_C"/>
    <property type="match status" value="1"/>
</dbReference>
<dbReference type="InterPro" id="IPR019988">
    <property type="entry name" value="GTP-bd_ribosome_bgen_YqeH"/>
</dbReference>
<dbReference type="Pfam" id="PF01926">
    <property type="entry name" value="MMR_HSR1"/>
    <property type="match status" value="1"/>
</dbReference>
<evidence type="ECO:0000313" key="4">
    <source>
        <dbReference type="Proteomes" id="UP000255328"/>
    </source>
</evidence>